<dbReference type="Proteomes" id="UP001490365">
    <property type="component" value="Unassembled WGS sequence"/>
</dbReference>
<accession>A0ABV1TS69</accession>
<keyword evidence="2" id="KW-1185">Reference proteome</keyword>
<name>A0ABV1TS69_9ACTN</name>
<protein>
    <submittedName>
        <fullName evidence="1">Uncharacterized protein</fullName>
    </submittedName>
</protein>
<dbReference type="EMBL" id="JBEOZM010000025">
    <property type="protein sequence ID" value="MER6272872.1"/>
    <property type="molecule type" value="Genomic_DNA"/>
</dbReference>
<gene>
    <name evidence="1" type="ORF">ABT211_37240</name>
</gene>
<evidence type="ECO:0000313" key="2">
    <source>
        <dbReference type="Proteomes" id="UP001490365"/>
    </source>
</evidence>
<dbReference type="RefSeq" id="WP_351961186.1">
    <property type="nucleotide sequence ID" value="NZ_JBEOZM010000025.1"/>
</dbReference>
<reference evidence="1 2" key="1">
    <citation type="submission" date="2024-06" db="EMBL/GenBank/DDBJ databases">
        <title>The Natural Products Discovery Center: Release of the First 8490 Sequenced Strains for Exploring Actinobacteria Biosynthetic Diversity.</title>
        <authorList>
            <person name="Kalkreuter E."/>
            <person name="Kautsar S.A."/>
            <person name="Yang D."/>
            <person name="Bader C.D."/>
            <person name="Teijaro C.N."/>
            <person name="Fluegel L."/>
            <person name="Davis C.M."/>
            <person name="Simpson J.R."/>
            <person name="Lauterbach L."/>
            <person name="Steele A.D."/>
            <person name="Gui C."/>
            <person name="Meng S."/>
            <person name="Li G."/>
            <person name="Viehrig K."/>
            <person name="Ye F."/>
            <person name="Su P."/>
            <person name="Kiefer A.F."/>
            <person name="Nichols A."/>
            <person name="Cepeda A.J."/>
            <person name="Yan W."/>
            <person name="Fan B."/>
            <person name="Jiang Y."/>
            <person name="Adhikari A."/>
            <person name="Zheng C.-J."/>
            <person name="Schuster L."/>
            <person name="Cowan T.M."/>
            <person name="Smanski M.J."/>
            <person name="Chevrette M.G."/>
            <person name="De Carvalho L.P.S."/>
            <person name="Shen B."/>
        </authorList>
    </citation>
    <scope>NUCLEOTIDE SEQUENCE [LARGE SCALE GENOMIC DNA]</scope>
    <source>
        <strain evidence="1 2">NPDC001694</strain>
    </source>
</reference>
<comment type="caution">
    <text evidence="1">The sequence shown here is derived from an EMBL/GenBank/DDBJ whole genome shotgun (WGS) entry which is preliminary data.</text>
</comment>
<organism evidence="1 2">
    <name type="scientific">Streptomyces sp. 900105755</name>
    <dbReference type="NCBI Taxonomy" id="3154389"/>
    <lineage>
        <taxon>Bacteria</taxon>
        <taxon>Bacillati</taxon>
        <taxon>Actinomycetota</taxon>
        <taxon>Actinomycetes</taxon>
        <taxon>Kitasatosporales</taxon>
        <taxon>Streptomycetaceae</taxon>
        <taxon>Streptomyces</taxon>
    </lineage>
</organism>
<proteinExistence type="predicted"/>
<sequence>MGVGAAWATVVLVDAGLIRTHVLKATDTGIATGVGLVAGVRAYAIWFGDAGTARVSTVEGRRLVSARTLSGVRTIELDALASVRRFAAVGRYGGTIDELRLRDRHGLRLTIGRDTRAEDSDAAPS</sequence>
<evidence type="ECO:0000313" key="1">
    <source>
        <dbReference type="EMBL" id="MER6272872.1"/>
    </source>
</evidence>